<feature type="domain" description="Apple" evidence="4">
    <location>
        <begin position="8"/>
        <end position="88"/>
    </location>
</feature>
<dbReference type="PROSITE" id="PS50948">
    <property type="entry name" value="PAN"/>
    <property type="match status" value="1"/>
</dbReference>
<evidence type="ECO:0000256" key="3">
    <source>
        <dbReference type="SAM" id="SignalP"/>
    </source>
</evidence>
<dbReference type="PANTHER" id="PTHR22906">
    <property type="entry name" value="PROPERDIN"/>
    <property type="match status" value="1"/>
</dbReference>
<evidence type="ECO:0000259" key="4">
    <source>
        <dbReference type="PROSITE" id="PS50948"/>
    </source>
</evidence>
<keyword evidence="2" id="KW-1015">Disulfide bond</keyword>
<evidence type="ECO:0000313" key="5">
    <source>
        <dbReference type="EMBL" id="CAJ0565456.1"/>
    </source>
</evidence>
<feature type="non-terminal residue" evidence="5">
    <location>
        <position position="1"/>
    </location>
</feature>
<dbReference type="InterPro" id="IPR036383">
    <property type="entry name" value="TSP1_rpt_sf"/>
</dbReference>
<comment type="caution">
    <text evidence="5">The sequence shown here is derived from an EMBL/GenBank/DDBJ whole genome shotgun (WGS) entry which is preliminary data.</text>
</comment>
<evidence type="ECO:0000313" key="6">
    <source>
        <dbReference type="Proteomes" id="UP001177023"/>
    </source>
</evidence>
<keyword evidence="6" id="KW-1185">Reference proteome</keyword>
<evidence type="ECO:0000256" key="2">
    <source>
        <dbReference type="ARBA" id="ARBA00023157"/>
    </source>
</evidence>
<dbReference type="InterPro" id="IPR000884">
    <property type="entry name" value="TSP1_rpt"/>
</dbReference>
<dbReference type="PROSITE" id="PS50092">
    <property type="entry name" value="TSP1"/>
    <property type="match status" value="1"/>
</dbReference>
<dbReference type="SUPFAM" id="SSF82895">
    <property type="entry name" value="TSP-1 type 1 repeat"/>
    <property type="match status" value="1"/>
</dbReference>
<evidence type="ECO:0000256" key="1">
    <source>
        <dbReference type="ARBA" id="ARBA00022737"/>
    </source>
</evidence>
<keyword evidence="3" id="KW-0732">Signal</keyword>
<reference evidence="5" key="1">
    <citation type="submission" date="2023-06" db="EMBL/GenBank/DDBJ databases">
        <authorList>
            <person name="Delattre M."/>
        </authorList>
    </citation>
    <scope>NUCLEOTIDE SEQUENCE</scope>
    <source>
        <strain evidence="5">AF72</strain>
    </source>
</reference>
<organism evidence="5 6">
    <name type="scientific">Mesorhabditis spiculigera</name>
    <dbReference type="NCBI Taxonomy" id="96644"/>
    <lineage>
        <taxon>Eukaryota</taxon>
        <taxon>Metazoa</taxon>
        <taxon>Ecdysozoa</taxon>
        <taxon>Nematoda</taxon>
        <taxon>Chromadorea</taxon>
        <taxon>Rhabditida</taxon>
        <taxon>Rhabditina</taxon>
        <taxon>Rhabditomorpha</taxon>
        <taxon>Rhabditoidea</taxon>
        <taxon>Rhabditidae</taxon>
        <taxon>Mesorhabditinae</taxon>
        <taxon>Mesorhabditis</taxon>
    </lineage>
</organism>
<protein>
    <recommendedName>
        <fullName evidence="4">Apple domain-containing protein</fullName>
    </recommendedName>
</protein>
<dbReference type="EMBL" id="CATQJA010001041">
    <property type="protein sequence ID" value="CAJ0565456.1"/>
    <property type="molecule type" value="Genomic_DNA"/>
</dbReference>
<accession>A0AA36CBN7</accession>
<dbReference type="InterPro" id="IPR003609">
    <property type="entry name" value="Pan_app"/>
</dbReference>
<dbReference type="AlphaFoldDB" id="A0AA36CBN7"/>
<keyword evidence="1" id="KW-0677">Repeat</keyword>
<dbReference type="Gene3D" id="2.20.100.10">
    <property type="entry name" value="Thrombospondin type-1 (TSP1) repeat"/>
    <property type="match status" value="1"/>
</dbReference>
<name>A0AA36CBN7_9BILA</name>
<gene>
    <name evidence="5" type="ORF">MSPICULIGERA_LOCUS4097</name>
</gene>
<feature type="chain" id="PRO_5041294524" description="Apple domain-containing protein" evidence="3">
    <location>
        <begin position="18"/>
        <end position="193"/>
    </location>
</feature>
<feature type="signal peptide" evidence="3">
    <location>
        <begin position="1"/>
        <end position="17"/>
    </location>
</feature>
<sequence>MDSTLLLCLTLLQLFYAHETVLLVPLTSTTTISSELIENCTSTCLESQPEFCVGFFIENDICELITNRSDTTLNFYIYDRNDDSKLSCPGESIAEEIATDGTWSEWGAYSDCSMTCGMYGTQMRNRCCPPEPETRGYYCVGDAVDVVACPTALCMGPTQLPCYSPYYQKGILAGTRGFSCIASPNTTDPRLED</sequence>
<dbReference type="SMART" id="SM00209">
    <property type="entry name" value="TSP1"/>
    <property type="match status" value="1"/>
</dbReference>
<dbReference type="InterPro" id="IPR052065">
    <property type="entry name" value="Compl_asym_regulator"/>
</dbReference>
<dbReference type="Pfam" id="PF00090">
    <property type="entry name" value="TSP_1"/>
    <property type="match status" value="1"/>
</dbReference>
<dbReference type="Proteomes" id="UP001177023">
    <property type="component" value="Unassembled WGS sequence"/>
</dbReference>
<proteinExistence type="predicted"/>